<dbReference type="AlphaFoldDB" id="A0A2T0WXT7"/>
<dbReference type="Pfam" id="PF12102">
    <property type="entry name" value="MrcB_N"/>
    <property type="match status" value="1"/>
</dbReference>
<dbReference type="RefSeq" id="WP_106263139.1">
    <property type="nucleotide sequence ID" value="NZ_PVTQ01000003.1"/>
</dbReference>
<reference evidence="2 3" key="1">
    <citation type="submission" date="2018-03" db="EMBL/GenBank/DDBJ databases">
        <title>Genomic Encyclopedia of Archaeal and Bacterial Type Strains, Phase II (KMG-II): from individual species to whole genera.</title>
        <authorList>
            <person name="Goeker M."/>
        </authorList>
    </citation>
    <scope>NUCLEOTIDE SEQUENCE [LARGE SCALE GENOMIC DNA]</scope>
    <source>
        <strain evidence="2 3">DSM 100212</strain>
    </source>
</reference>
<evidence type="ECO:0000259" key="1">
    <source>
        <dbReference type="Pfam" id="PF12102"/>
    </source>
</evidence>
<dbReference type="Gene3D" id="3.30.920.90">
    <property type="match status" value="1"/>
</dbReference>
<feature type="domain" description="Type IV methyl-directed restriction enzyme EcoKMcrB subunit DNA-binding" evidence="1">
    <location>
        <begin position="8"/>
        <end position="187"/>
    </location>
</feature>
<proteinExistence type="predicted"/>
<sequence length="322" mass="37039">MLSEMLSRIASEYGEERKKPFTGSEFANFITHDLATEAKKQISLWPFDLRLKSSAGNSQWAAVPWLAFFDPLITTSAQHGFYVVYLINPYSKKIFLSFNQGTTAIYNEYKEKRGREVLKNRALEIRARLPEYTRMFSEHPIELGSDTRLPAGYTAGHAFGRSYDAYGVGDVQLLDDLRNMLDAYQLLISRGGTTPSEVLAEEAETTDIIEARRYSVSRRIERAPGVRGKVLRLRGDTCEGCGMKPKADYRYRGPLDNTPLDVHHARPIKELKEGEEKRYRIPEDFLVLCPNCHRMIHKQDDPSDLERLKRQISFKFSREVLY</sequence>
<comment type="caution">
    <text evidence="2">The sequence shown here is derived from an EMBL/GenBank/DDBJ whole genome shotgun (WGS) entry which is preliminary data.</text>
</comment>
<organism evidence="2 3">
    <name type="scientific">Donghicola tyrosinivorans</name>
    <dbReference type="NCBI Taxonomy" id="1652492"/>
    <lineage>
        <taxon>Bacteria</taxon>
        <taxon>Pseudomonadati</taxon>
        <taxon>Pseudomonadota</taxon>
        <taxon>Alphaproteobacteria</taxon>
        <taxon>Rhodobacterales</taxon>
        <taxon>Roseobacteraceae</taxon>
        <taxon>Donghicola</taxon>
    </lineage>
</organism>
<dbReference type="GO" id="GO:0004519">
    <property type="term" value="F:endonuclease activity"/>
    <property type="evidence" value="ECO:0007669"/>
    <property type="project" value="UniProtKB-KW"/>
</dbReference>
<accession>A0A2T0WXT7</accession>
<gene>
    <name evidence="2" type="ORF">CLV74_10349</name>
</gene>
<keyword evidence="2" id="KW-0540">Nuclease</keyword>
<dbReference type="Proteomes" id="UP000238392">
    <property type="component" value="Unassembled WGS sequence"/>
</dbReference>
<name>A0A2T0WXT7_9RHOB</name>
<keyword evidence="2" id="KW-0255">Endonuclease</keyword>
<evidence type="ECO:0000313" key="2">
    <source>
        <dbReference type="EMBL" id="PRY91465.1"/>
    </source>
</evidence>
<dbReference type="OrthoDB" id="9802640at2"/>
<dbReference type="EMBL" id="PVTQ01000003">
    <property type="protein sequence ID" value="PRY91465.1"/>
    <property type="molecule type" value="Genomic_DNA"/>
</dbReference>
<protein>
    <submittedName>
        <fullName evidence="2">HNH endonuclease</fullName>
    </submittedName>
</protein>
<evidence type="ECO:0000313" key="3">
    <source>
        <dbReference type="Proteomes" id="UP000238392"/>
    </source>
</evidence>
<dbReference type="CDD" id="cd00085">
    <property type="entry name" value="HNHc"/>
    <property type="match status" value="1"/>
</dbReference>
<keyword evidence="3" id="KW-1185">Reference proteome</keyword>
<dbReference type="InterPro" id="IPR003615">
    <property type="entry name" value="HNH_nuc"/>
</dbReference>
<keyword evidence="2" id="KW-0378">Hydrolase</keyword>
<dbReference type="InterPro" id="IPR021961">
    <property type="entry name" value="McrB_DNA-bd"/>
</dbReference>